<feature type="transmembrane region" description="Helical" evidence="8">
    <location>
        <begin position="131"/>
        <end position="153"/>
    </location>
</feature>
<dbReference type="RefSeq" id="WP_251779683.1">
    <property type="nucleotide sequence ID" value="NZ_JAMKFE010000010.1"/>
</dbReference>
<gene>
    <name evidence="11" type="ORF">M8A51_16880</name>
</gene>
<dbReference type="GO" id="GO:0016740">
    <property type="term" value="F:transferase activity"/>
    <property type="evidence" value="ECO:0007669"/>
    <property type="project" value="UniProtKB-KW"/>
</dbReference>
<protein>
    <submittedName>
        <fullName evidence="11">Phosphoethanolamine--lipid A transferase</fullName>
    </submittedName>
</protein>
<keyword evidence="6 8" id="KW-1133">Transmembrane helix</keyword>
<evidence type="ECO:0000256" key="5">
    <source>
        <dbReference type="ARBA" id="ARBA00022692"/>
    </source>
</evidence>
<evidence type="ECO:0000256" key="6">
    <source>
        <dbReference type="ARBA" id="ARBA00022989"/>
    </source>
</evidence>
<dbReference type="Gene3D" id="3.40.720.10">
    <property type="entry name" value="Alkaline Phosphatase, subunit A"/>
    <property type="match status" value="1"/>
</dbReference>
<feature type="transmembrane region" description="Helical" evidence="8">
    <location>
        <begin position="59"/>
        <end position="79"/>
    </location>
</feature>
<proteinExistence type="predicted"/>
<dbReference type="EMBL" id="JAMKFE010000010">
    <property type="protein sequence ID" value="MCM5681204.1"/>
    <property type="molecule type" value="Genomic_DNA"/>
</dbReference>
<evidence type="ECO:0000259" key="10">
    <source>
        <dbReference type="Pfam" id="PF08019"/>
    </source>
</evidence>
<feature type="transmembrane region" description="Helical" evidence="8">
    <location>
        <begin position="27"/>
        <end position="47"/>
    </location>
</feature>
<feature type="transmembrane region" description="Helical" evidence="8">
    <location>
        <begin position="165"/>
        <end position="187"/>
    </location>
</feature>
<dbReference type="CDD" id="cd16017">
    <property type="entry name" value="LptA"/>
    <property type="match status" value="1"/>
</dbReference>
<dbReference type="InterPro" id="IPR058130">
    <property type="entry name" value="PEA_transf_C"/>
</dbReference>
<evidence type="ECO:0000256" key="4">
    <source>
        <dbReference type="ARBA" id="ARBA00022679"/>
    </source>
</evidence>
<keyword evidence="4 11" id="KW-0808">Transferase</keyword>
<dbReference type="Proteomes" id="UP001165541">
    <property type="component" value="Unassembled WGS sequence"/>
</dbReference>
<dbReference type="PANTHER" id="PTHR30443">
    <property type="entry name" value="INNER MEMBRANE PROTEIN"/>
    <property type="match status" value="1"/>
</dbReference>
<keyword evidence="12" id="KW-1185">Reference proteome</keyword>
<feature type="domain" description="Sulfatase N-terminal" evidence="9">
    <location>
        <begin position="248"/>
        <end position="542"/>
    </location>
</feature>
<evidence type="ECO:0000256" key="1">
    <source>
        <dbReference type="ARBA" id="ARBA00004429"/>
    </source>
</evidence>
<comment type="subcellular location">
    <subcellularLocation>
        <location evidence="1">Cell inner membrane</location>
        <topology evidence="1">Multi-pass membrane protein</topology>
    </subcellularLocation>
</comment>
<evidence type="ECO:0000259" key="9">
    <source>
        <dbReference type="Pfam" id="PF00884"/>
    </source>
</evidence>
<evidence type="ECO:0000256" key="8">
    <source>
        <dbReference type="SAM" id="Phobius"/>
    </source>
</evidence>
<dbReference type="InterPro" id="IPR012549">
    <property type="entry name" value="EptA-like_N"/>
</dbReference>
<organism evidence="11 12">
    <name type="scientific">Caldimonas mangrovi</name>
    <dbReference type="NCBI Taxonomy" id="2944811"/>
    <lineage>
        <taxon>Bacteria</taxon>
        <taxon>Pseudomonadati</taxon>
        <taxon>Pseudomonadota</taxon>
        <taxon>Betaproteobacteria</taxon>
        <taxon>Burkholderiales</taxon>
        <taxon>Sphaerotilaceae</taxon>
        <taxon>Caldimonas</taxon>
    </lineage>
</organism>
<keyword evidence="2" id="KW-1003">Cell membrane</keyword>
<dbReference type="SUPFAM" id="SSF53649">
    <property type="entry name" value="Alkaline phosphatase-like"/>
    <property type="match status" value="1"/>
</dbReference>
<evidence type="ECO:0000313" key="11">
    <source>
        <dbReference type="EMBL" id="MCM5681204.1"/>
    </source>
</evidence>
<evidence type="ECO:0000313" key="12">
    <source>
        <dbReference type="Proteomes" id="UP001165541"/>
    </source>
</evidence>
<keyword evidence="3" id="KW-0997">Cell inner membrane</keyword>
<comment type="caution">
    <text evidence="11">The sequence shown here is derived from an EMBL/GenBank/DDBJ whole genome shotgun (WGS) entry which is preliminary data.</text>
</comment>
<feature type="transmembrane region" description="Helical" evidence="8">
    <location>
        <begin position="91"/>
        <end position="111"/>
    </location>
</feature>
<dbReference type="Pfam" id="PF08019">
    <property type="entry name" value="EptA_B_N"/>
    <property type="match status" value="1"/>
</dbReference>
<sequence length="561" mass="60946">MSTVLPTPDHPAGTYAAAAQAHTWHPAAVNVMASLWLAIAANLPLWRALHELPSLAGGMFWRVAGALAVAIAAALVLLLSLVGTRLLKPSIVVLLFVAAATAHFMWAYRVVIDPSMVANVLQTDVHETADLVSPGLLGFIVAVAVLPSIWFCRLPVRRLGWRRRWLQQGLLATAAAATLVLALMVSFQPLAATMRNHKTLRYLINPLSTVYAIGATAARPLLKGPLPAHSAGEDAVLGASYVGQRKPPLLVLVLGETGRSGNFGLNGYARDTTPELAREDVVSFRNAWSCGTSTAASVPCMFSHLGRSAFADRSYEYENLLDMLQRAGLAVLWVDNQAGCKGTCARIPHVSSTGTQDPLLCSGGECLDEVMLRSLEARWAELPAERRAKGTVVVLHQMGSHGPAYYKRSSRETKRFLPECTRNALQDCSRESLVNAYDNSIAYTDRFLAATITWLKAQAPHADGAMVYVADHGESLGESNLYLHGLPYALAPDEQKHVPWIVWTSTGFAARIGLRVDCLRRRVDVPLSHDHYFHSVLAMMDVHTALYDPALDPYAPCSSQH</sequence>
<name>A0ABT0YR51_9BURK</name>
<dbReference type="PANTHER" id="PTHR30443:SF0">
    <property type="entry name" value="PHOSPHOETHANOLAMINE TRANSFERASE EPTA"/>
    <property type="match status" value="1"/>
</dbReference>
<dbReference type="InterPro" id="IPR040423">
    <property type="entry name" value="PEA_transferase"/>
</dbReference>
<feature type="domain" description="Phosphoethanolamine transferase N-terminal" evidence="10">
    <location>
        <begin position="72"/>
        <end position="217"/>
    </location>
</feature>
<evidence type="ECO:0000256" key="7">
    <source>
        <dbReference type="ARBA" id="ARBA00023136"/>
    </source>
</evidence>
<dbReference type="InterPro" id="IPR017850">
    <property type="entry name" value="Alkaline_phosphatase_core_sf"/>
</dbReference>
<accession>A0ABT0YR51</accession>
<reference evidence="11" key="1">
    <citation type="submission" date="2022-05" db="EMBL/GenBank/DDBJ databases">
        <title>Schlegelella sp. nov., isolated from mangrove soil.</title>
        <authorList>
            <person name="Liu Y."/>
            <person name="Ge X."/>
            <person name="Liu W."/>
        </authorList>
    </citation>
    <scope>NUCLEOTIDE SEQUENCE</scope>
    <source>
        <strain evidence="11">S2-27</strain>
    </source>
</reference>
<evidence type="ECO:0000256" key="2">
    <source>
        <dbReference type="ARBA" id="ARBA00022475"/>
    </source>
</evidence>
<evidence type="ECO:0000256" key="3">
    <source>
        <dbReference type="ARBA" id="ARBA00022519"/>
    </source>
</evidence>
<keyword evidence="7 8" id="KW-0472">Membrane</keyword>
<dbReference type="Pfam" id="PF00884">
    <property type="entry name" value="Sulfatase"/>
    <property type="match status" value="1"/>
</dbReference>
<keyword evidence="5 8" id="KW-0812">Transmembrane</keyword>
<dbReference type="InterPro" id="IPR000917">
    <property type="entry name" value="Sulfatase_N"/>
</dbReference>
<dbReference type="NCBIfam" id="NF028537">
    <property type="entry name" value="P_eth_NH2_trans"/>
    <property type="match status" value="1"/>
</dbReference>